<dbReference type="SUPFAM" id="SSF56219">
    <property type="entry name" value="DNase I-like"/>
    <property type="match status" value="1"/>
</dbReference>
<evidence type="ECO:0000313" key="1">
    <source>
        <dbReference type="EMBL" id="OMP03174.1"/>
    </source>
</evidence>
<proteinExistence type="predicted"/>
<dbReference type="GO" id="GO:0004519">
    <property type="term" value="F:endonuclease activity"/>
    <property type="evidence" value="ECO:0007669"/>
    <property type="project" value="UniProtKB-KW"/>
</dbReference>
<dbReference type="OrthoDB" id="1002478at2759"/>
<dbReference type="Gene3D" id="3.60.10.10">
    <property type="entry name" value="Endonuclease/exonuclease/phosphatase"/>
    <property type="match status" value="1"/>
</dbReference>
<evidence type="ECO:0000313" key="2">
    <source>
        <dbReference type="Proteomes" id="UP000188268"/>
    </source>
</evidence>
<keyword evidence="1" id="KW-0540">Nuclease</keyword>
<keyword evidence="1" id="KW-0255">Endonuclease</keyword>
<dbReference type="AlphaFoldDB" id="A0A1R3K7Y7"/>
<dbReference type="STRING" id="210143.A0A1R3K7Y7"/>
<dbReference type="InterPro" id="IPR036691">
    <property type="entry name" value="Endo/exonu/phosph_ase_sf"/>
</dbReference>
<sequence length="178" mass="19916">MEQPKVILPPAIVDCLVLKVQLTPNPPPLLLEVTTTVPFQWLGRVGSSKGRDYVEFIDSPLYSSSFPMKILLWNVRGAGGSDLLRSIQDLVRVHKPVLVGIMETRVGSDRAEDIVRRIRFSDHRIVEGLGFSGGIWLLWDSGSVNVIVEETSFQAITVKVKRKDEQWNFTTVYGSPTP</sequence>
<keyword evidence="1" id="KW-0269">Exonuclease</keyword>
<dbReference type="Gramene" id="OMP03174">
    <property type="protein sequence ID" value="OMP03174"/>
    <property type="gene ID" value="CCACVL1_02523"/>
</dbReference>
<dbReference type="Proteomes" id="UP000188268">
    <property type="component" value="Unassembled WGS sequence"/>
</dbReference>
<accession>A0A1R3K7Y7</accession>
<keyword evidence="1" id="KW-0378">Hydrolase</keyword>
<organism evidence="1 2">
    <name type="scientific">Corchorus capsularis</name>
    <name type="common">Jute</name>
    <dbReference type="NCBI Taxonomy" id="210143"/>
    <lineage>
        <taxon>Eukaryota</taxon>
        <taxon>Viridiplantae</taxon>
        <taxon>Streptophyta</taxon>
        <taxon>Embryophyta</taxon>
        <taxon>Tracheophyta</taxon>
        <taxon>Spermatophyta</taxon>
        <taxon>Magnoliopsida</taxon>
        <taxon>eudicotyledons</taxon>
        <taxon>Gunneridae</taxon>
        <taxon>Pentapetalae</taxon>
        <taxon>rosids</taxon>
        <taxon>malvids</taxon>
        <taxon>Malvales</taxon>
        <taxon>Malvaceae</taxon>
        <taxon>Grewioideae</taxon>
        <taxon>Apeibeae</taxon>
        <taxon>Corchorus</taxon>
    </lineage>
</organism>
<keyword evidence="2" id="KW-1185">Reference proteome</keyword>
<dbReference type="PANTHER" id="PTHR35218:SF9">
    <property type="entry name" value="ENDONUCLEASE_EXONUCLEASE_PHOSPHATASE DOMAIN-CONTAINING PROTEIN"/>
    <property type="match status" value="1"/>
</dbReference>
<comment type="caution">
    <text evidence="1">The sequence shown here is derived from an EMBL/GenBank/DDBJ whole genome shotgun (WGS) entry which is preliminary data.</text>
</comment>
<protein>
    <submittedName>
        <fullName evidence="1">Endonuclease/exonuclease/phosphatase</fullName>
    </submittedName>
</protein>
<dbReference type="GO" id="GO:0004527">
    <property type="term" value="F:exonuclease activity"/>
    <property type="evidence" value="ECO:0007669"/>
    <property type="project" value="UniProtKB-KW"/>
</dbReference>
<dbReference type="PANTHER" id="PTHR35218">
    <property type="entry name" value="RNASE H DOMAIN-CONTAINING PROTEIN"/>
    <property type="match status" value="1"/>
</dbReference>
<reference evidence="1 2" key="1">
    <citation type="submission" date="2013-09" db="EMBL/GenBank/DDBJ databases">
        <title>Corchorus capsularis genome sequencing.</title>
        <authorList>
            <person name="Alam M."/>
            <person name="Haque M.S."/>
            <person name="Islam M.S."/>
            <person name="Emdad E.M."/>
            <person name="Islam M.M."/>
            <person name="Ahmed B."/>
            <person name="Halim A."/>
            <person name="Hossen Q.M.M."/>
            <person name="Hossain M.Z."/>
            <person name="Ahmed R."/>
            <person name="Khan M.M."/>
            <person name="Islam R."/>
            <person name="Rashid M.M."/>
            <person name="Khan S.A."/>
            <person name="Rahman M.S."/>
            <person name="Alam M."/>
        </authorList>
    </citation>
    <scope>NUCLEOTIDE SEQUENCE [LARGE SCALE GENOMIC DNA]</scope>
    <source>
        <strain evidence="2">cv. CVL-1</strain>
        <tissue evidence="1">Whole seedling</tissue>
    </source>
</reference>
<name>A0A1R3K7Y7_COCAP</name>
<gene>
    <name evidence="1" type="ORF">CCACVL1_02523</name>
</gene>
<dbReference type="EMBL" id="AWWV01006114">
    <property type="protein sequence ID" value="OMP03174.1"/>
    <property type="molecule type" value="Genomic_DNA"/>
</dbReference>